<comment type="caution">
    <text evidence="1">The sequence shown here is derived from an EMBL/GenBank/DDBJ whole genome shotgun (WGS) entry which is preliminary data.</text>
</comment>
<keyword evidence="2" id="KW-1185">Reference proteome</keyword>
<accession>A0ABT6BH46</accession>
<reference evidence="1 2" key="1">
    <citation type="submission" date="2023-03" db="EMBL/GenBank/DDBJ databases">
        <title>Genome sequencing of Aquirufa.</title>
        <authorList>
            <person name="Pitt A."/>
            <person name="Hahn M.W."/>
        </authorList>
    </citation>
    <scope>NUCLEOTIDE SEQUENCE [LARGE SCALE GENOMIC DNA]</scope>
    <source>
        <strain evidence="1 2">WAEICH-18A</strain>
    </source>
</reference>
<sequence>MPMTNFNLFYESANNVPAPYHFESLIRFIGFGTPEASLEVEIQYTDREDFSKEELIAEGLPTEETWSWKGSISSAWQQRLAARFDTYKSGSCKPRDEEPFIMLEYPNSTTKVPRMLEIEENLIQEFIQSIFETAGRELPLFLGFQFKNELDEWVRIEGELSFENLTFTYQESGSVLKTISDWDRLQALMNTVYIADFQADKAKEELKSTHSFAVYPGDGLWYVAGDSLRKPAGNNRYFDGLENSLRELFKS</sequence>
<proteinExistence type="predicted"/>
<name>A0ABT6BH46_9BACT</name>
<evidence type="ECO:0000313" key="2">
    <source>
        <dbReference type="Proteomes" id="UP001321344"/>
    </source>
</evidence>
<dbReference type="Proteomes" id="UP001321344">
    <property type="component" value="Unassembled WGS sequence"/>
</dbReference>
<gene>
    <name evidence="1" type="ORF">PQG43_02280</name>
</gene>
<dbReference type="EMBL" id="JARJOW010000002">
    <property type="protein sequence ID" value="MDF5689682.1"/>
    <property type="molecule type" value="Genomic_DNA"/>
</dbReference>
<protein>
    <submittedName>
        <fullName evidence="1">Uncharacterized protein</fullName>
    </submittedName>
</protein>
<dbReference type="RefSeq" id="WP_276343558.1">
    <property type="nucleotide sequence ID" value="NZ_JARJOW010000002.1"/>
</dbReference>
<evidence type="ECO:0000313" key="1">
    <source>
        <dbReference type="EMBL" id="MDF5689682.1"/>
    </source>
</evidence>
<organism evidence="1 2">
    <name type="scientific">Aquirufa aurantiipilula</name>
    <dbReference type="NCBI Taxonomy" id="2696561"/>
    <lineage>
        <taxon>Bacteria</taxon>
        <taxon>Pseudomonadati</taxon>
        <taxon>Bacteroidota</taxon>
        <taxon>Cytophagia</taxon>
        <taxon>Cytophagales</taxon>
        <taxon>Flectobacillaceae</taxon>
        <taxon>Aquirufa</taxon>
    </lineage>
</organism>